<reference evidence="2 3" key="1">
    <citation type="submission" date="2019-08" db="EMBL/GenBank/DDBJ databases">
        <title>Isolation and enrichment of carboxydotrophic bacteria from anaerobic sludge for the production of bio-based chemicals from syngas.</title>
        <authorList>
            <person name="Antares A.L."/>
            <person name="Moreira J."/>
            <person name="Diender M."/>
            <person name="Parshina S.N."/>
            <person name="Stams A.J.M."/>
            <person name="Alves M."/>
            <person name="Alves J.I."/>
            <person name="Sousa D.Z."/>
        </authorList>
    </citation>
    <scope>NUCLEOTIDE SEQUENCE [LARGE SCALE GENOMIC DNA]</scope>
    <source>
        <strain evidence="2 3">JM</strain>
    </source>
</reference>
<dbReference type="SUPFAM" id="SSF51726">
    <property type="entry name" value="UROD/MetE-like"/>
    <property type="match status" value="1"/>
</dbReference>
<accession>A0A5D0WJ66</accession>
<sequence length="325" mass="36287">MNQRENFFAMIEGKKPEFIPNSMEAYKMCGFIAASLIESPMQGGLDSFGVNWVVTKEGAMPEPNKFMFEDIADWKEHVHFVDLDSLGIEAAAAKELEDFSQNNRNEVVVNLFSPCGLFERMAAFMGFENALCSLVEDPDACRGFFEALADFRIACHNRIIDAYQPDVLTYFDDLATANGLFMSPKVYREVIKPSHQRIIEAVTSRGVIFAQHTCGKCEEIVGDYVEMGAKIWHSAQPMNDLEGILEKYQGRLIVEGGWDSSGPASYIGASVEELIEESKRCANIYGQKGNFILMPTLLNENGNSLMVGDPRLGPMLQAFNEINKL</sequence>
<dbReference type="Pfam" id="PF01208">
    <property type="entry name" value="URO-D"/>
    <property type="match status" value="1"/>
</dbReference>
<dbReference type="PANTHER" id="PTHR47099:SF1">
    <property type="entry name" value="METHYLCOBAMIDE:COM METHYLTRANSFERASE MTBA"/>
    <property type="match status" value="1"/>
</dbReference>
<dbReference type="AlphaFoldDB" id="A0A5D0WJ66"/>
<dbReference type="GO" id="GO:0006779">
    <property type="term" value="P:porphyrin-containing compound biosynthetic process"/>
    <property type="evidence" value="ECO:0007669"/>
    <property type="project" value="InterPro"/>
</dbReference>
<gene>
    <name evidence="2" type="ORF">FXB42_13465</name>
</gene>
<dbReference type="InterPro" id="IPR000257">
    <property type="entry name" value="Uroporphyrinogen_deCOase"/>
</dbReference>
<dbReference type="PANTHER" id="PTHR47099">
    <property type="entry name" value="METHYLCOBAMIDE:COM METHYLTRANSFERASE MTBA"/>
    <property type="match status" value="1"/>
</dbReference>
<organism evidence="2 3">
    <name type="scientific">Acetobacterium wieringae</name>
    <dbReference type="NCBI Taxonomy" id="52694"/>
    <lineage>
        <taxon>Bacteria</taxon>
        <taxon>Bacillati</taxon>
        <taxon>Bacillota</taxon>
        <taxon>Clostridia</taxon>
        <taxon>Eubacteriales</taxon>
        <taxon>Eubacteriaceae</taxon>
        <taxon>Acetobacterium</taxon>
    </lineage>
</organism>
<dbReference type="EMBL" id="VSLA01000026">
    <property type="protein sequence ID" value="TYC84325.1"/>
    <property type="molecule type" value="Genomic_DNA"/>
</dbReference>
<dbReference type="InterPro" id="IPR038071">
    <property type="entry name" value="UROD/MetE-like_sf"/>
</dbReference>
<proteinExistence type="predicted"/>
<evidence type="ECO:0000313" key="2">
    <source>
        <dbReference type="EMBL" id="TYC84325.1"/>
    </source>
</evidence>
<feature type="domain" description="Uroporphyrinogen decarboxylase (URO-D)" evidence="1">
    <location>
        <begin position="46"/>
        <end position="295"/>
    </location>
</feature>
<protein>
    <submittedName>
        <fullName evidence="2">Uroporphyrinogen-III decarboxylase</fullName>
    </submittedName>
</protein>
<dbReference type="Proteomes" id="UP000322619">
    <property type="component" value="Unassembled WGS sequence"/>
</dbReference>
<dbReference type="Gene3D" id="3.20.20.210">
    <property type="match status" value="1"/>
</dbReference>
<dbReference type="RefSeq" id="WP_148638212.1">
    <property type="nucleotide sequence ID" value="NZ_VSLA01000026.1"/>
</dbReference>
<dbReference type="InterPro" id="IPR052024">
    <property type="entry name" value="Methanogen_methyltrans"/>
</dbReference>
<evidence type="ECO:0000313" key="3">
    <source>
        <dbReference type="Proteomes" id="UP000322619"/>
    </source>
</evidence>
<dbReference type="GO" id="GO:0004853">
    <property type="term" value="F:uroporphyrinogen decarboxylase activity"/>
    <property type="evidence" value="ECO:0007669"/>
    <property type="project" value="InterPro"/>
</dbReference>
<evidence type="ECO:0000259" key="1">
    <source>
        <dbReference type="Pfam" id="PF01208"/>
    </source>
</evidence>
<comment type="caution">
    <text evidence="2">The sequence shown here is derived from an EMBL/GenBank/DDBJ whole genome shotgun (WGS) entry which is preliminary data.</text>
</comment>
<name>A0A5D0WJ66_9FIRM</name>